<dbReference type="SUPFAM" id="SSF53098">
    <property type="entry name" value="Ribonuclease H-like"/>
    <property type="match status" value="1"/>
</dbReference>
<feature type="non-terminal residue" evidence="1">
    <location>
        <position position="121"/>
    </location>
</feature>
<evidence type="ECO:0000313" key="1">
    <source>
        <dbReference type="EMBL" id="KIK21875.1"/>
    </source>
</evidence>
<gene>
    <name evidence="1" type="ORF">PISMIDRAFT_76369</name>
</gene>
<evidence type="ECO:0000313" key="2">
    <source>
        <dbReference type="Proteomes" id="UP000054018"/>
    </source>
</evidence>
<accession>A0A0C9YAV6</accession>
<reference evidence="2" key="2">
    <citation type="submission" date="2015-01" db="EMBL/GenBank/DDBJ databases">
        <title>Evolutionary Origins and Diversification of the Mycorrhizal Mutualists.</title>
        <authorList>
            <consortium name="DOE Joint Genome Institute"/>
            <consortium name="Mycorrhizal Genomics Consortium"/>
            <person name="Kohler A."/>
            <person name="Kuo A."/>
            <person name="Nagy L.G."/>
            <person name="Floudas D."/>
            <person name="Copeland A."/>
            <person name="Barry K.W."/>
            <person name="Cichocki N."/>
            <person name="Veneault-Fourrey C."/>
            <person name="LaButti K."/>
            <person name="Lindquist E.A."/>
            <person name="Lipzen A."/>
            <person name="Lundell T."/>
            <person name="Morin E."/>
            <person name="Murat C."/>
            <person name="Riley R."/>
            <person name="Ohm R."/>
            <person name="Sun H."/>
            <person name="Tunlid A."/>
            <person name="Henrissat B."/>
            <person name="Grigoriev I.V."/>
            <person name="Hibbett D.S."/>
            <person name="Martin F."/>
        </authorList>
    </citation>
    <scope>NUCLEOTIDE SEQUENCE [LARGE SCALE GENOMIC DNA]</scope>
    <source>
        <strain evidence="2">441</strain>
    </source>
</reference>
<dbReference type="HOGENOM" id="CLU_104896_1_1_1"/>
<dbReference type="AlphaFoldDB" id="A0A0C9YAV6"/>
<reference evidence="1 2" key="1">
    <citation type="submission" date="2014-04" db="EMBL/GenBank/DDBJ databases">
        <authorList>
            <consortium name="DOE Joint Genome Institute"/>
            <person name="Kuo A."/>
            <person name="Kohler A."/>
            <person name="Costa M.D."/>
            <person name="Nagy L.G."/>
            <person name="Floudas D."/>
            <person name="Copeland A."/>
            <person name="Barry K.W."/>
            <person name="Cichocki N."/>
            <person name="Veneault-Fourrey C."/>
            <person name="LaButti K."/>
            <person name="Lindquist E.A."/>
            <person name="Lipzen A."/>
            <person name="Lundell T."/>
            <person name="Morin E."/>
            <person name="Murat C."/>
            <person name="Sun H."/>
            <person name="Tunlid A."/>
            <person name="Henrissat B."/>
            <person name="Grigoriev I.V."/>
            <person name="Hibbett D.S."/>
            <person name="Martin F."/>
            <person name="Nordberg H.P."/>
            <person name="Cantor M.N."/>
            <person name="Hua S.X."/>
        </authorList>
    </citation>
    <scope>NUCLEOTIDE SEQUENCE [LARGE SCALE GENOMIC DNA]</scope>
    <source>
        <strain evidence="1 2">441</strain>
    </source>
</reference>
<dbReference type="Proteomes" id="UP000054018">
    <property type="component" value="Unassembled WGS sequence"/>
</dbReference>
<keyword evidence="2" id="KW-1185">Reference proteome</keyword>
<feature type="non-terminal residue" evidence="1">
    <location>
        <position position="1"/>
    </location>
</feature>
<name>A0A0C9YAV6_9AGAM</name>
<dbReference type="InterPro" id="IPR012337">
    <property type="entry name" value="RNaseH-like_sf"/>
</dbReference>
<protein>
    <submittedName>
        <fullName evidence="1">Uncharacterized protein</fullName>
    </submittedName>
</protein>
<sequence length="121" mass="13869">LELSEAEWEKVHLLLSLLVHPKKAQQAFSTEGGPMLHTALPALEALHWAWSTHKSATQYSTFKSGLEAGLGKIEEYYERTSESDVYIIAMLLDPAQKSKHIWKYWGNELFTWAMKHAEEII</sequence>
<dbReference type="OrthoDB" id="2690041at2759"/>
<dbReference type="EMBL" id="KN833746">
    <property type="protein sequence ID" value="KIK21875.1"/>
    <property type="molecule type" value="Genomic_DNA"/>
</dbReference>
<organism evidence="1 2">
    <name type="scientific">Pisolithus microcarpus 441</name>
    <dbReference type="NCBI Taxonomy" id="765257"/>
    <lineage>
        <taxon>Eukaryota</taxon>
        <taxon>Fungi</taxon>
        <taxon>Dikarya</taxon>
        <taxon>Basidiomycota</taxon>
        <taxon>Agaricomycotina</taxon>
        <taxon>Agaricomycetes</taxon>
        <taxon>Agaricomycetidae</taxon>
        <taxon>Boletales</taxon>
        <taxon>Sclerodermatineae</taxon>
        <taxon>Pisolithaceae</taxon>
        <taxon>Pisolithus</taxon>
    </lineage>
</organism>
<proteinExistence type="predicted"/>